<dbReference type="Proteomes" id="UP000054549">
    <property type="component" value="Unassembled WGS sequence"/>
</dbReference>
<dbReference type="STRING" id="946122.A0A0C2WVK2"/>
<dbReference type="OrthoDB" id="3253976at2759"/>
<reference evidence="1 2" key="1">
    <citation type="submission" date="2014-04" db="EMBL/GenBank/DDBJ databases">
        <title>Evolutionary Origins and Diversification of the Mycorrhizal Mutualists.</title>
        <authorList>
            <consortium name="DOE Joint Genome Institute"/>
            <consortium name="Mycorrhizal Genomics Consortium"/>
            <person name="Kohler A."/>
            <person name="Kuo A."/>
            <person name="Nagy L.G."/>
            <person name="Floudas D."/>
            <person name="Copeland A."/>
            <person name="Barry K.W."/>
            <person name="Cichocki N."/>
            <person name="Veneault-Fourrey C."/>
            <person name="LaButti K."/>
            <person name="Lindquist E.A."/>
            <person name="Lipzen A."/>
            <person name="Lundell T."/>
            <person name="Morin E."/>
            <person name="Murat C."/>
            <person name="Riley R."/>
            <person name="Ohm R."/>
            <person name="Sun H."/>
            <person name="Tunlid A."/>
            <person name="Henrissat B."/>
            <person name="Grigoriev I.V."/>
            <person name="Hibbett D.S."/>
            <person name="Martin F."/>
        </authorList>
    </citation>
    <scope>NUCLEOTIDE SEQUENCE [LARGE SCALE GENOMIC DNA]</scope>
    <source>
        <strain evidence="1 2">Koide BX008</strain>
    </source>
</reference>
<gene>
    <name evidence="1" type="ORF">M378DRAFT_13871</name>
</gene>
<protein>
    <submittedName>
        <fullName evidence="1">Uncharacterized protein</fullName>
    </submittedName>
</protein>
<name>A0A0C2WVK2_AMAMK</name>
<proteinExistence type="predicted"/>
<dbReference type="EMBL" id="KN818292">
    <property type="protein sequence ID" value="KIL60831.1"/>
    <property type="molecule type" value="Genomic_DNA"/>
</dbReference>
<dbReference type="InParanoid" id="A0A0C2WVK2"/>
<dbReference type="HOGENOM" id="CLU_078038_1_0_1"/>
<keyword evidence="2" id="KW-1185">Reference proteome</keyword>
<accession>A0A0C2WVK2</accession>
<sequence length="194" mass="21848">MFFYYLDEVMAIPPGEESAVDDFSANLLTMLQYNAPYNRYIRQRKDIPFFICGTDSHAKTDVCVIDRNLGILLLVQEDKRHMESKNPEPQLIADAIAAFQSNNLRLHSLGRQPLAQKTIPGITMVGSTPTFYKITVTQNLIDAIQVGEYPGTSTTVHKLLPPVADITELARLGMRPLDNRAVILSCFEAFRQFL</sequence>
<organism evidence="1 2">
    <name type="scientific">Amanita muscaria (strain Koide BX008)</name>
    <dbReference type="NCBI Taxonomy" id="946122"/>
    <lineage>
        <taxon>Eukaryota</taxon>
        <taxon>Fungi</taxon>
        <taxon>Dikarya</taxon>
        <taxon>Basidiomycota</taxon>
        <taxon>Agaricomycotina</taxon>
        <taxon>Agaricomycetes</taxon>
        <taxon>Agaricomycetidae</taxon>
        <taxon>Agaricales</taxon>
        <taxon>Pluteineae</taxon>
        <taxon>Amanitaceae</taxon>
        <taxon>Amanita</taxon>
    </lineage>
</organism>
<dbReference type="AlphaFoldDB" id="A0A0C2WVK2"/>
<evidence type="ECO:0000313" key="1">
    <source>
        <dbReference type="EMBL" id="KIL60831.1"/>
    </source>
</evidence>
<evidence type="ECO:0000313" key="2">
    <source>
        <dbReference type="Proteomes" id="UP000054549"/>
    </source>
</evidence>